<evidence type="ECO:0000256" key="2">
    <source>
        <dbReference type="PIRSR" id="PIRSR607760-1"/>
    </source>
</evidence>
<dbReference type="InterPro" id="IPR012347">
    <property type="entry name" value="Ferritin-like"/>
</dbReference>
<comment type="cofactor">
    <cofactor evidence="2">
        <name>Mn(2+)</name>
        <dbReference type="ChEBI" id="CHEBI:29035"/>
    </cofactor>
    <text evidence="2">Binds 2 manganese ions per subunit.</text>
</comment>
<evidence type="ECO:0000256" key="3">
    <source>
        <dbReference type="PIRSR" id="PIRSR607760-2"/>
    </source>
</evidence>
<evidence type="ECO:0000256" key="1">
    <source>
        <dbReference type="ARBA" id="ARBA00007644"/>
    </source>
</evidence>
<dbReference type="AlphaFoldDB" id="A0A1H8Y0X7"/>
<dbReference type="Pfam" id="PF05067">
    <property type="entry name" value="Mn_catalase"/>
    <property type="match status" value="1"/>
</dbReference>
<dbReference type="STRING" id="112903.SAMN04490178_13619"/>
<dbReference type="InterPro" id="IPR009078">
    <property type="entry name" value="Ferritin-like_SF"/>
</dbReference>
<proteinExistence type="inferred from homology"/>
<dbReference type="Gene3D" id="1.20.1260.10">
    <property type="match status" value="1"/>
</dbReference>
<evidence type="ECO:0000313" key="5">
    <source>
        <dbReference type="EMBL" id="SEP45716.1"/>
    </source>
</evidence>
<feature type="binding site" evidence="2">
    <location>
        <position position="65"/>
    </location>
    <ligand>
        <name>Mn(2+)</name>
        <dbReference type="ChEBI" id="CHEBI:29035"/>
        <label>1</label>
    </ligand>
</feature>
<accession>A0A1H8Y0X7</accession>
<dbReference type="SUPFAM" id="SSF47240">
    <property type="entry name" value="Ferritin-like"/>
    <property type="match status" value="1"/>
</dbReference>
<dbReference type="GO" id="GO:0046872">
    <property type="term" value="F:metal ion binding"/>
    <property type="evidence" value="ECO:0007669"/>
    <property type="project" value="UniProtKB-KW"/>
</dbReference>
<keyword evidence="5" id="KW-0946">Virion</keyword>
<dbReference type="InterPro" id="IPR007760">
    <property type="entry name" value="Mn_catalase"/>
</dbReference>
<dbReference type="EMBL" id="FODY01000036">
    <property type="protein sequence ID" value="SEP45716.1"/>
    <property type="molecule type" value="Genomic_DNA"/>
</dbReference>
<dbReference type="Proteomes" id="UP000198847">
    <property type="component" value="Unassembled WGS sequence"/>
</dbReference>
<evidence type="ECO:0000256" key="4">
    <source>
        <dbReference type="SAM" id="MobiDB-lite"/>
    </source>
</evidence>
<dbReference type="CDD" id="cd01051">
    <property type="entry name" value="Mn_catalase"/>
    <property type="match status" value="1"/>
</dbReference>
<dbReference type="OrthoDB" id="9800585at2"/>
<feature type="binding site" evidence="3">
    <location>
        <position position="60"/>
    </location>
    <ligand>
        <name>Ca(2+)</name>
        <dbReference type="ChEBI" id="CHEBI:29108"/>
    </ligand>
</feature>
<name>A0A1H8Y0X7_9FIRM</name>
<comment type="similarity">
    <text evidence="1">Belongs to the manganese catalase family.</text>
</comment>
<keyword evidence="5" id="KW-0167">Capsid protein</keyword>
<keyword evidence="2" id="KW-0479">Metal-binding</keyword>
<organism evidence="5 6">
    <name type="scientific">Propionispora vibrioides</name>
    <dbReference type="NCBI Taxonomy" id="112903"/>
    <lineage>
        <taxon>Bacteria</taxon>
        <taxon>Bacillati</taxon>
        <taxon>Bacillota</taxon>
        <taxon>Negativicutes</taxon>
        <taxon>Selenomonadales</taxon>
        <taxon>Sporomusaceae</taxon>
        <taxon>Propionispora</taxon>
    </lineage>
</organism>
<keyword evidence="6" id="KW-1185">Reference proteome</keyword>
<dbReference type="InterPro" id="IPR039377">
    <property type="entry name" value="Mn_catalase_dom"/>
</dbReference>
<gene>
    <name evidence="5" type="ORF">SAMN04490178_13619</name>
</gene>
<feature type="binding site" evidence="2">
    <location>
        <position position="35"/>
    </location>
    <ligand>
        <name>Mn(2+)</name>
        <dbReference type="ChEBI" id="CHEBI:29035"/>
        <label>1</label>
    </ligand>
</feature>
<feature type="region of interest" description="Disordered" evidence="4">
    <location>
        <begin position="195"/>
        <end position="214"/>
    </location>
</feature>
<keyword evidence="3" id="KW-0106">Calcium</keyword>
<feature type="binding site" evidence="2">
    <location>
        <position position="169"/>
    </location>
    <ligand>
        <name>Mn(2+)</name>
        <dbReference type="ChEBI" id="CHEBI:29035"/>
        <label>1</label>
    </ligand>
</feature>
<feature type="binding site" evidence="2">
    <location>
        <position position="136"/>
    </location>
    <ligand>
        <name>Mn(2+)</name>
        <dbReference type="ChEBI" id="CHEBI:29035"/>
        <label>1</label>
    </ligand>
</feature>
<sequence length="214" mass="24437">MWLYEKKLQHPVRVSRPDVKFAKMVITQYGGPDGELSASLRYLNQRYSMPTDMARAVLTDIGTEELAHMEMIAALVYKLTECASCKDYKEAGWEGQFVQHDGGLFWADANGVPWSAKYIACLGDPITDLTENMAAEQKARATYEHLIACTDDPCVKDTLRFLWQREVVHFQRFGEALNVVQDWMCQSKHIWTGHEIKREDEEQPAGEDKTSDSP</sequence>
<keyword evidence="2" id="KW-0464">Manganese</keyword>
<reference evidence="5 6" key="1">
    <citation type="submission" date="2016-10" db="EMBL/GenBank/DDBJ databases">
        <authorList>
            <person name="de Groot N.N."/>
        </authorList>
    </citation>
    <scope>NUCLEOTIDE SEQUENCE [LARGE SCALE GENOMIC DNA]</scope>
    <source>
        <strain evidence="5 6">DSM 13305</strain>
    </source>
</reference>
<dbReference type="RefSeq" id="WP_091751779.1">
    <property type="nucleotide sequence ID" value="NZ_FODY01000036.1"/>
</dbReference>
<comment type="cofactor">
    <cofactor evidence="3">
        <name>Ca(2+)</name>
        <dbReference type="ChEBI" id="CHEBI:29108"/>
    </cofactor>
    <text evidence="3">Binds 1 Ca(2+) ion per subunit.</text>
</comment>
<evidence type="ECO:0000313" key="6">
    <source>
        <dbReference type="Proteomes" id="UP000198847"/>
    </source>
</evidence>
<feature type="binding site" evidence="2">
    <location>
        <position position="68"/>
    </location>
    <ligand>
        <name>Mn(2+)</name>
        <dbReference type="ChEBI" id="CHEBI:29035"/>
        <label>1</label>
    </ligand>
</feature>
<protein>
    <submittedName>
        <fullName evidence="5">Spore coat protein JC</fullName>
    </submittedName>
</protein>